<dbReference type="EMBL" id="SDMP01000018">
    <property type="protein sequence ID" value="RYQ94558.1"/>
    <property type="molecule type" value="Genomic_DNA"/>
</dbReference>
<dbReference type="PANTHER" id="PTHR31672">
    <property type="entry name" value="BNACNNG10540D PROTEIN"/>
    <property type="match status" value="1"/>
</dbReference>
<comment type="caution">
    <text evidence="1">The sequence shown here is derived from an EMBL/GenBank/DDBJ whole genome shotgun (WGS) entry which is preliminary data.</text>
</comment>
<dbReference type="Proteomes" id="UP000289738">
    <property type="component" value="Chromosome B08"/>
</dbReference>
<reference evidence="1 2" key="1">
    <citation type="submission" date="2019-01" db="EMBL/GenBank/DDBJ databases">
        <title>Sequencing of cultivated peanut Arachis hypogaea provides insights into genome evolution and oil improvement.</title>
        <authorList>
            <person name="Chen X."/>
        </authorList>
    </citation>
    <scope>NUCLEOTIDE SEQUENCE [LARGE SCALE GENOMIC DNA]</scope>
    <source>
        <strain evidence="2">cv. Fuhuasheng</strain>
        <tissue evidence="1">Leaves</tissue>
    </source>
</reference>
<dbReference type="PANTHER" id="PTHR31672:SF13">
    <property type="entry name" value="F-BOX PROTEIN CPR30-LIKE"/>
    <property type="match status" value="1"/>
</dbReference>
<evidence type="ECO:0000313" key="2">
    <source>
        <dbReference type="Proteomes" id="UP000289738"/>
    </source>
</evidence>
<sequence>MWNSLISSHEFVMHHHQRSTQPRLVYCSLESEGTDIMHCSVSSLLYNNELQPTTVEPLQMKYKTIQGSCNALLCMGEGLPYKILTLFNPCNRSVSLTVPFEYPGGKYRQPVFRGLGYDALRDKYKFVTGSKSSTVAAGGLRGRAKVCTFDANPSWKTVDHPVFPYYT</sequence>
<dbReference type="AlphaFoldDB" id="A0A444XY23"/>
<protein>
    <submittedName>
        <fullName evidence="1">Uncharacterized protein</fullName>
    </submittedName>
</protein>
<evidence type="ECO:0000313" key="1">
    <source>
        <dbReference type="EMBL" id="RYQ94558.1"/>
    </source>
</evidence>
<keyword evidence="2" id="KW-1185">Reference proteome</keyword>
<accession>A0A444XY23</accession>
<proteinExistence type="predicted"/>
<name>A0A444XY23_ARAHY</name>
<dbReference type="InterPro" id="IPR050796">
    <property type="entry name" value="SCF_F-box_component"/>
</dbReference>
<gene>
    <name evidence="1" type="ORF">Ahy_B08g089497</name>
</gene>
<organism evidence="1 2">
    <name type="scientific">Arachis hypogaea</name>
    <name type="common">Peanut</name>
    <dbReference type="NCBI Taxonomy" id="3818"/>
    <lineage>
        <taxon>Eukaryota</taxon>
        <taxon>Viridiplantae</taxon>
        <taxon>Streptophyta</taxon>
        <taxon>Embryophyta</taxon>
        <taxon>Tracheophyta</taxon>
        <taxon>Spermatophyta</taxon>
        <taxon>Magnoliopsida</taxon>
        <taxon>eudicotyledons</taxon>
        <taxon>Gunneridae</taxon>
        <taxon>Pentapetalae</taxon>
        <taxon>rosids</taxon>
        <taxon>fabids</taxon>
        <taxon>Fabales</taxon>
        <taxon>Fabaceae</taxon>
        <taxon>Papilionoideae</taxon>
        <taxon>50 kb inversion clade</taxon>
        <taxon>dalbergioids sensu lato</taxon>
        <taxon>Dalbergieae</taxon>
        <taxon>Pterocarpus clade</taxon>
        <taxon>Arachis</taxon>
    </lineage>
</organism>